<comment type="caution">
    <text evidence="1">The sequence shown here is derived from an EMBL/GenBank/DDBJ whole genome shotgun (WGS) entry which is preliminary data.</text>
</comment>
<evidence type="ECO:0000313" key="1">
    <source>
        <dbReference type="EMBL" id="KAJ8319579.1"/>
    </source>
</evidence>
<organism evidence="1 2">
    <name type="scientific">Tegillarca granosa</name>
    <name type="common">Malaysian cockle</name>
    <name type="synonym">Anadara granosa</name>
    <dbReference type="NCBI Taxonomy" id="220873"/>
    <lineage>
        <taxon>Eukaryota</taxon>
        <taxon>Metazoa</taxon>
        <taxon>Spiralia</taxon>
        <taxon>Lophotrochozoa</taxon>
        <taxon>Mollusca</taxon>
        <taxon>Bivalvia</taxon>
        <taxon>Autobranchia</taxon>
        <taxon>Pteriomorphia</taxon>
        <taxon>Arcoida</taxon>
        <taxon>Arcoidea</taxon>
        <taxon>Arcidae</taxon>
        <taxon>Tegillarca</taxon>
    </lineage>
</organism>
<reference evidence="1 2" key="1">
    <citation type="submission" date="2022-12" db="EMBL/GenBank/DDBJ databases">
        <title>Chromosome-level genome of Tegillarca granosa.</title>
        <authorList>
            <person name="Kim J."/>
        </authorList>
    </citation>
    <scope>NUCLEOTIDE SEQUENCE [LARGE SCALE GENOMIC DNA]</scope>
    <source>
        <strain evidence="1">Teg-2019</strain>
        <tissue evidence="1">Adductor muscle</tissue>
    </source>
</reference>
<evidence type="ECO:0000313" key="2">
    <source>
        <dbReference type="Proteomes" id="UP001217089"/>
    </source>
</evidence>
<dbReference type="PANTHER" id="PTHR20908:SF4">
    <property type="entry name" value="SI:DKEY-5I3.5"/>
    <property type="match status" value="1"/>
</dbReference>
<dbReference type="Proteomes" id="UP001217089">
    <property type="component" value="Unassembled WGS sequence"/>
</dbReference>
<accession>A0ABQ9FQM0</accession>
<dbReference type="InterPro" id="IPR029058">
    <property type="entry name" value="AB_hydrolase_fold"/>
</dbReference>
<name>A0ABQ9FQM0_TEGGR</name>
<dbReference type="PANTHER" id="PTHR20908">
    <property type="entry name" value="LD15586P"/>
    <property type="match status" value="1"/>
</dbReference>
<protein>
    <submittedName>
        <fullName evidence="1">Uncharacterized protein</fullName>
    </submittedName>
</protein>
<gene>
    <name evidence="1" type="ORF">KUTeg_002868</name>
</gene>
<dbReference type="InterPro" id="IPR008547">
    <property type="entry name" value="DUF829_TMEM53"/>
</dbReference>
<dbReference type="SUPFAM" id="SSF53474">
    <property type="entry name" value="alpha/beta-Hydrolases"/>
    <property type="match status" value="1"/>
</dbReference>
<sequence>MATSQLIKRLAITIRSCRMSTADCMLQRERLENRLQRSIVTCAQNIHIHRPQTVAGALCLSHPTIQIQQRLWYSESSEPKAPVEVTKTQISKELTLREIKRTEQSVKKEKPLVIMFHWLYAKESALSKYCQLYHQRGLDILLVKGRLMHFLWPPKGNLLADEILNFLNTRCADEETYIIHAMSIGAYLYDICMLKSFNDSTGCKFRERVIGQIFDSVVLGTYDNMSTGIGEALPGGRIMRKPIINLMNIYFDVTKKTTKDEYDTLVKFFKENPILVPTQVYYSYNDPMCNKDVMEEMIENWRKFSDFDLTVQSWEKSVHAAHLKFHEEDYLKTWNKFMDKLGITGSNE</sequence>
<proteinExistence type="predicted"/>
<keyword evidence="2" id="KW-1185">Reference proteome</keyword>
<dbReference type="Pfam" id="PF05705">
    <property type="entry name" value="DUF829"/>
    <property type="match status" value="1"/>
</dbReference>
<dbReference type="EMBL" id="JARBDR010000198">
    <property type="protein sequence ID" value="KAJ8319579.1"/>
    <property type="molecule type" value="Genomic_DNA"/>
</dbReference>